<keyword evidence="3 10" id="KW-0812">Transmembrane</keyword>
<name>A0A227KEL9_9BURK</name>
<feature type="transmembrane region" description="Helical" evidence="10">
    <location>
        <begin position="409"/>
        <end position="432"/>
    </location>
</feature>
<feature type="transmembrane region" description="Helical" evidence="10">
    <location>
        <begin position="280"/>
        <end position="300"/>
    </location>
</feature>
<dbReference type="CDD" id="cd13123">
    <property type="entry name" value="MATE_MurJ_like"/>
    <property type="match status" value="1"/>
</dbReference>
<comment type="subcellular location">
    <subcellularLocation>
        <location evidence="10">Cell inner membrane</location>
        <topology evidence="10">Multi-pass membrane protein</topology>
    </subcellularLocation>
    <subcellularLocation>
        <location evidence="1">Cell membrane</location>
        <topology evidence="1">Multi-pass membrane protein</topology>
    </subcellularLocation>
</comment>
<dbReference type="InterPro" id="IPR004268">
    <property type="entry name" value="MurJ"/>
</dbReference>
<dbReference type="PANTHER" id="PTHR47019:SF1">
    <property type="entry name" value="LIPID II FLIPPASE MURJ"/>
    <property type="match status" value="1"/>
</dbReference>
<comment type="function">
    <text evidence="8 10 11">Involved in peptidoglycan biosynthesis. Transports lipid-linked peptidoglycan precursors from the inner to the outer leaflet of the cytoplasmic membrane.</text>
</comment>
<feature type="transmembrane region" description="Helical" evidence="10">
    <location>
        <begin position="478"/>
        <end position="503"/>
    </location>
</feature>
<comment type="pathway">
    <text evidence="10">Cell wall biogenesis; peptidoglycan biosynthesis.</text>
</comment>
<evidence type="ECO:0000256" key="11">
    <source>
        <dbReference type="PIRNR" id="PIRNR002869"/>
    </source>
</evidence>
<dbReference type="GO" id="GO:0015648">
    <property type="term" value="F:lipid-linked peptidoglycan transporter activity"/>
    <property type="evidence" value="ECO:0007669"/>
    <property type="project" value="UniProtKB-UniRule"/>
</dbReference>
<evidence type="ECO:0000256" key="1">
    <source>
        <dbReference type="ARBA" id="ARBA00004651"/>
    </source>
</evidence>
<dbReference type="Proteomes" id="UP000214610">
    <property type="component" value="Unassembled WGS sequence"/>
</dbReference>
<keyword evidence="13" id="KW-1185">Reference proteome</keyword>
<reference evidence="13" key="1">
    <citation type="submission" date="2017-05" db="EMBL/GenBank/DDBJ databases">
        <title>Improved OligoMM genomes.</title>
        <authorList>
            <person name="Garzetti D."/>
        </authorList>
    </citation>
    <scope>NUCLEOTIDE SEQUENCE [LARGE SCALE GENOMIC DNA]</scope>
    <source>
        <strain evidence="13">YL45</strain>
    </source>
</reference>
<feature type="transmembrane region" description="Helical" evidence="10">
    <location>
        <begin position="161"/>
        <end position="180"/>
    </location>
</feature>
<gene>
    <name evidence="10" type="primary">murJ</name>
    <name evidence="12" type="ORF">ADH67_10405</name>
</gene>
<keyword evidence="2 10" id="KW-1003">Cell membrane</keyword>
<keyword evidence="10" id="KW-0997">Cell inner membrane</keyword>
<dbReference type="InterPro" id="IPR051050">
    <property type="entry name" value="Lipid_II_flippase_MurJ/MviN"/>
</dbReference>
<feature type="transmembrane region" description="Helical" evidence="10">
    <location>
        <begin position="444"/>
        <end position="466"/>
    </location>
</feature>
<dbReference type="NCBIfam" id="TIGR01695">
    <property type="entry name" value="murJ_mviN"/>
    <property type="match status" value="1"/>
</dbReference>
<dbReference type="GO" id="GO:0009252">
    <property type="term" value="P:peptidoglycan biosynthetic process"/>
    <property type="evidence" value="ECO:0007669"/>
    <property type="project" value="UniProtKB-UniRule"/>
</dbReference>
<evidence type="ECO:0000256" key="4">
    <source>
        <dbReference type="ARBA" id="ARBA00022960"/>
    </source>
</evidence>
<dbReference type="GO" id="GO:0008360">
    <property type="term" value="P:regulation of cell shape"/>
    <property type="evidence" value="ECO:0007669"/>
    <property type="project" value="UniProtKB-UniRule"/>
</dbReference>
<dbReference type="HAMAP" id="MF_02078">
    <property type="entry name" value="MurJ_MviN"/>
    <property type="match status" value="1"/>
</dbReference>
<dbReference type="RefSeq" id="WP_066592751.1">
    <property type="nucleotide sequence ID" value="NZ_CAJTBZ010000034.1"/>
</dbReference>
<dbReference type="AlphaFoldDB" id="A0A227KEL9"/>
<sequence>MSIFRSAAVISGMTLISRITGLIRDILIARFFGVNGDTDAYYVAFRLPNLLRRLFAEGAFQQAFVPMLADAKSTKTQDEAKTFIDRVASLLASVVLLISVLGSLCAPILVWIIASGLYEEPLTFTTASQLTRIMFPYIFFMSMVALSSSILNTWKEFAIPAAVPILLNLSLICATLFLAPHMERPIFALAIGVMAGGFLQLAVQIPALWKRGLLPKPVSPLTALKDPTVRRVLKLMVPALFAVGVAHISILINTNIASFLAEGSVTWLTYADRLMEFPTALLGVALGTVLLPSLSAAFAKGSMDKYNALLNWGLKLIIAFAIPAALGLAFLSDALVSVLFQSKLFGPNDVVQTSNAVLGYSIGLIGLIGIKILAPGFYAQKDIKTPVKVACAALIVTQLFNLINVPLFAHAGLALSVGLGACFNSTILLCILRKRKIFTPVEGWRKLFMSVFVSSVVLCAILFAAQMQIDWAHLQMSWAMKMTILCGLIAVAGVAYLFMLFVCGYRLSDLRVKDVE</sequence>
<protein>
    <recommendedName>
        <fullName evidence="10">Probable lipid II flippase MurJ</fullName>
    </recommendedName>
</protein>
<evidence type="ECO:0000313" key="12">
    <source>
        <dbReference type="EMBL" id="OXE45824.1"/>
    </source>
</evidence>
<dbReference type="GeneID" id="78361422"/>
<evidence type="ECO:0000256" key="3">
    <source>
        <dbReference type="ARBA" id="ARBA00022692"/>
    </source>
</evidence>
<keyword evidence="5 10" id="KW-0573">Peptidoglycan synthesis</keyword>
<organism evidence="12 13">
    <name type="scientific">Turicimonas muris</name>
    <dbReference type="NCBI Taxonomy" id="1796652"/>
    <lineage>
        <taxon>Bacteria</taxon>
        <taxon>Pseudomonadati</taxon>
        <taxon>Pseudomonadota</taxon>
        <taxon>Betaproteobacteria</taxon>
        <taxon>Burkholderiales</taxon>
        <taxon>Sutterellaceae</taxon>
        <taxon>Turicimonas</taxon>
    </lineage>
</organism>
<evidence type="ECO:0000256" key="6">
    <source>
        <dbReference type="ARBA" id="ARBA00022989"/>
    </source>
</evidence>
<evidence type="ECO:0000256" key="2">
    <source>
        <dbReference type="ARBA" id="ARBA00022475"/>
    </source>
</evidence>
<dbReference type="EMBL" id="NHMP01000007">
    <property type="protein sequence ID" value="OXE45824.1"/>
    <property type="molecule type" value="Genomic_DNA"/>
</dbReference>
<feature type="transmembrane region" description="Helical" evidence="10">
    <location>
        <begin position="235"/>
        <end position="260"/>
    </location>
</feature>
<dbReference type="PANTHER" id="PTHR47019">
    <property type="entry name" value="LIPID II FLIPPASE MURJ"/>
    <property type="match status" value="1"/>
</dbReference>
<keyword evidence="10 11" id="KW-0813">Transport</keyword>
<proteinExistence type="inferred from homology"/>
<dbReference type="PRINTS" id="PR01806">
    <property type="entry name" value="VIRFACTRMVIN"/>
</dbReference>
<dbReference type="Pfam" id="PF03023">
    <property type="entry name" value="MurJ"/>
    <property type="match status" value="1"/>
</dbReference>
<evidence type="ECO:0000313" key="13">
    <source>
        <dbReference type="Proteomes" id="UP000214610"/>
    </source>
</evidence>
<evidence type="ECO:0000256" key="5">
    <source>
        <dbReference type="ARBA" id="ARBA00022984"/>
    </source>
</evidence>
<keyword evidence="4 10" id="KW-0133">Cell shape</keyword>
<evidence type="ECO:0000256" key="8">
    <source>
        <dbReference type="ARBA" id="ARBA00060041"/>
    </source>
</evidence>
<dbReference type="PIRSF" id="PIRSF002869">
    <property type="entry name" value="MviN"/>
    <property type="match status" value="1"/>
</dbReference>
<feature type="transmembrane region" description="Helical" evidence="10">
    <location>
        <begin position="134"/>
        <end position="154"/>
    </location>
</feature>
<dbReference type="GO" id="GO:0005886">
    <property type="term" value="C:plasma membrane"/>
    <property type="evidence" value="ECO:0007669"/>
    <property type="project" value="UniProtKB-SubCell"/>
</dbReference>
<keyword evidence="6 10" id="KW-1133">Transmembrane helix</keyword>
<dbReference type="GO" id="GO:0034204">
    <property type="term" value="P:lipid translocation"/>
    <property type="evidence" value="ECO:0007669"/>
    <property type="project" value="TreeGrafter"/>
</dbReference>
<evidence type="ECO:0000256" key="10">
    <source>
        <dbReference type="HAMAP-Rule" id="MF_02078"/>
    </source>
</evidence>
<feature type="transmembrane region" description="Helical" evidence="10">
    <location>
        <begin position="90"/>
        <end position="114"/>
    </location>
</feature>
<evidence type="ECO:0000256" key="7">
    <source>
        <dbReference type="ARBA" id="ARBA00023136"/>
    </source>
</evidence>
<dbReference type="UniPathway" id="UPA00219"/>
<feature type="transmembrane region" description="Helical" evidence="10">
    <location>
        <begin position="312"/>
        <end position="336"/>
    </location>
</feature>
<comment type="caution">
    <text evidence="12">The sequence shown here is derived from an EMBL/GenBank/DDBJ whole genome shotgun (WGS) entry which is preliminary data.</text>
</comment>
<feature type="transmembrane region" description="Helical" evidence="10">
    <location>
        <begin position="356"/>
        <end position="374"/>
    </location>
</feature>
<feature type="transmembrane region" description="Helical" evidence="10">
    <location>
        <begin position="186"/>
        <end position="209"/>
    </location>
</feature>
<keyword evidence="7 10" id="KW-0472">Membrane</keyword>
<keyword evidence="10 11" id="KW-0961">Cell wall biogenesis/degradation</keyword>
<evidence type="ECO:0000256" key="9">
    <source>
        <dbReference type="ARBA" id="ARBA00061532"/>
    </source>
</evidence>
<feature type="transmembrane region" description="Helical" evidence="10">
    <location>
        <begin position="386"/>
        <end position="403"/>
    </location>
</feature>
<accession>A0A227KEL9</accession>
<comment type="similarity">
    <text evidence="9 10 11">Belongs to the MurJ/MviN family.</text>
</comment>
<dbReference type="GO" id="GO:0071555">
    <property type="term" value="P:cell wall organization"/>
    <property type="evidence" value="ECO:0007669"/>
    <property type="project" value="UniProtKB-UniRule"/>
</dbReference>